<feature type="compositionally biased region" description="Polar residues" evidence="1">
    <location>
        <begin position="408"/>
        <end position="418"/>
    </location>
</feature>
<dbReference type="GO" id="GO:0030010">
    <property type="term" value="P:establishment of cell polarity"/>
    <property type="evidence" value="ECO:0007669"/>
    <property type="project" value="TreeGrafter"/>
</dbReference>
<dbReference type="Pfam" id="PF08632">
    <property type="entry name" value="Zds_C"/>
    <property type="match status" value="1"/>
</dbReference>
<dbReference type="PANTHER" id="PTHR28089">
    <property type="entry name" value="PROTEIN ZDS1-RELATED"/>
    <property type="match status" value="1"/>
</dbReference>
<proteinExistence type="predicted"/>
<feature type="compositionally biased region" description="Basic and acidic residues" evidence="1">
    <location>
        <begin position="610"/>
        <end position="643"/>
    </location>
</feature>
<dbReference type="PANTHER" id="PTHR28089:SF1">
    <property type="entry name" value="PROTEIN ZDS1-RELATED"/>
    <property type="match status" value="1"/>
</dbReference>
<feature type="compositionally biased region" description="Basic and acidic residues" evidence="1">
    <location>
        <begin position="799"/>
        <end position="812"/>
    </location>
</feature>
<feature type="region of interest" description="Disordered" evidence="1">
    <location>
        <begin position="434"/>
        <end position="453"/>
    </location>
</feature>
<evidence type="ECO:0000313" key="4">
    <source>
        <dbReference type="Proteomes" id="UP001285354"/>
    </source>
</evidence>
<feature type="compositionally biased region" description="Basic and acidic residues" evidence="1">
    <location>
        <begin position="904"/>
        <end position="919"/>
    </location>
</feature>
<feature type="compositionally biased region" description="Basic and acidic residues" evidence="1">
    <location>
        <begin position="664"/>
        <end position="695"/>
    </location>
</feature>
<dbReference type="InterPro" id="IPR040206">
    <property type="entry name" value="Zds1/2"/>
</dbReference>
<gene>
    <name evidence="3" type="ORF">QTJ16_003146</name>
</gene>
<evidence type="ECO:0000256" key="1">
    <source>
        <dbReference type="SAM" id="MobiDB-lite"/>
    </source>
</evidence>
<feature type="domain" description="Protein Zds1 C-terminal" evidence="2">
    <location>
        <begin position="732"/>
        <end position="784"/>
    </location>
</feature>
<dbReference type="GO" id="GO:0005737">
    <property type="term" value="C:cytoplasm"/>
    <property type="evidence" value="ECO:0007669"/>
    <property type="project" value="TreeGrafter"/>
</dbReference>
<reference evidence="3" key="1">
    <citation type="submission" date="2023-06" db="EMBL/GenBank/DDBJ databases">
        <title>Draft genome of Marssonina rosae.</title>
        <authorList>
            <person name="Cheng Q."/>
        </authorList>
    </citation>
    <scope>NUCLEOTIDE SEQUENCE</scope>
    <source>
        <strain evidence="3">R4</strain>
    </source>
</reference>
<feature type="compositionally biased region" description="Basic and acidic residues" evidence="1">
    <location>
        <begin position="580"/>
        <end position="596"/>
    </location>
</feature>
<feature type="region of interest" description="Disordered" evidence="1">
    <location>
        <begin position="88"/>
        <end position="122"/>
    </location>
</feature>
<feature type="region of interest" description="Disordered" evidence="1">
    <location>
        <begin position="793"/>
        <end position="815"/>
    </location>
</feature>
<dbReference type="GO" id="GO:0010971">
    <property type="term" value="P:positive regulation of G2/M transition of mitotic cell cycle"/>
    <property type="evidence" value="ECO:0007669"/>
    <property type="project" value="TreeGrafter"/>
</dbReference>
<feature type="region of interest" description="Disordered" evidence="1">
    <location>
        <begin position="1"/>
        <end position="69"/>
    </location>
</feature>
<feature type="region of interest" description="Disordered" evidence="1">
    <location>
        <begin position="236"/>
        <end position="260"/>
    </location>
</feature>
<sequence>MKTSSRPREVGGNFASRRGHAPQQLSISDTNHHVTEAIGDMYGDDDYSKRDSRPLSFMPSPAHDSIESGIFANSPLDASVDAGNTFFDGNNSSKIRPAPLTNGNTRNQGQMSPKGASFHSGELSPTLSIRERNLSDPANAQFHLNSIDYESNPEAVAQELSNLQALRRMSMDVGHTRDPDLPSFQGGSLMPSKAPAGDDDDDDPSRLFWVPARVHPELAPMEFKTFLENRVQSIKRRSGEQKSISADGLELSDSGGSLRRKKSMLSRQINNEGGTGALGYKDGADQLGRKKSLSIPQMPELKISDLKELDVLVRDPSRAMHNLTLDTSVSQSGTGEMSPDVDVPILSQAPRMGLRRSTKTTYRRGSLMKEGRGSRRAGNLHADTDGEDSPGSSPIDGRIGYPLTKVQSEPTTTENFSRPSRGGRRLQNIPRAGSYVESTEVNNDTGKIDSLLTSPSGEYDFSLPQGALPRNNTFPRHHTPVPRIIETPPAEEFASPTAIGQTHQFPDTSSLSQGFPLPQQQQVPEPPVRSNRRPNPDRQSSSPQVVPKITPQPLNRLSHSPSPFPGNNARTGSFALSPVADERKPEKRSKKDKEEPENSGSRKTSWGWFKDGDKKEKKEKKKEEEHKRGKSKTSLEKAHDNARLDVLQSTLDTAAPRGRQSQLLDRDSTDYRLQDERKRDSSRKSSTDNKKEKDGLFSSFFGGGKKKGDRDSGGKKGSSLRTLSPEPPPRQLKADIDYNWTRFSILEERAIYRMAHIKLANPRRALYSQVLLSNFMYSYLAKVQQMHPQMQIPQSALQKKQEAERKQKELEQQRQQLQQLQQQQQQQQGGDQYKYDYHQGITQYVEPGSDTRLEGAEYIDNSHTYNHDHHDDPSHGQHSSWPYSQVSQHTQQPNGYGDQGGHGQYDRNGKDYYQRHKHEDEDDEDDMW</sequence>
<dbReference type="EMBL" id="JAUBYV010000004">
    <property type="protein sequence ID" value="KAK2627180.1"/>
    <property type="molecule type" value="Genomic_DNA"/>
</dbReference>
<feature type="region of interest" description="Disordered" evidence="1">
    <location>
        <begin position="174"/>
        <end position="203"/>
    </location>
</feature>
<feature type="compositionally biased region" description="Basic residues" evidence="1">
    <location>
        <begin position="353"/>
        <end position="362"/>
    </location>
</feature>
<feature type="compositionally biased region" description="Polar residues" evidence="1">
    <location>
        <begin position="101"/>
        <end position="111"/>
    </location>
</feature>
<feature type="compositionally biased region" description="Polar residues" evidence="1">
    <location>
        <begin position="552"/>
        <end position="561"/>
    </location>
</feature>
<accession>A0AAD9WDA6</accession>
<feature type="compositionally biased region" description="Polar residues" evidence="1">
    <location>
        <begin position="876"/>
        <end position="894"/>
    </location>
</feature>
<organism evidence="3 4">
    <name type="scientific">Diplocarpon rosae</name>
    <dbReference type="NCBI Taxonomy" id="946125"/>
    <lineage>
        <taxon>Eukaryota</taxon>
        <taxon>Fungi</taxon>
        <taxon>Dikarya</taxon>
        <taxon>Ascomycota</taxon>
        <taxon>Pezizomycotina</taxon>
        <taxon>Leotiomycetes</taxon>
        <taxon>Helotiales</taxon>
        <taxon>Drepanopezizaceae</taxon>
        <taxon>Diplocarpon</taxon>
    </lineage>
</organism>
<feature type="compositionally biased region" description="Basic and acidic residues" evidence="1">
    <location>
        <begin position="865"/>
        <end position="875"/>
    </location>
</feature>
<evidence type="ECO:0000259" key="2">
    <source>
        <dbReference type="SMART" id="SM01327"/>
    </source>
</evidence>
<dbReference type="InterPro" id="IPR013941">
    <property type="entry name" value="ZDS1_C"/>
</dbReference>
<keyword evidence="4" id="KW-1185">Reference proteome</keyword>
<protein>
    <recommendedName>
        <fullName evidence="2">Protein Zds1 C-terminal domain-containing protein</fullName>
    </recommendedName>
</protein>
<dbReference type="SMART" id="SM01327">
    <property type="entry name" value="Zds_C"/>
    <property type="match status" value="1"/>
</dbReference>
<evidence type="ECO:0000313" key="3">
    <source>
        <dbReference type="EMBL" id="KAK2627180.1"/>
    </source>
</evidence>
<comment type="caution">
    <text evidence="3">The sequence shown here is derived from an EMBL/GenBank/DDBJ whole genome shotgun (WGS) entry which is preliminary data.</text>
</comment>
<dbReference type="Proteomes" id="UP001285354">
    <property type="component" value="Unassembled WGS sequence"/>
</dbReference>
<feature type="compositionally biased region" description="Polar residues" evidence="1">
    <location>
        <begin position="498"/>
        <end position="513"/>
    </location>
</feature>
<feature type="compositionally biased region" description="Polar residues" evidence="1">
    <location>
        <begin position="436"/>
        <end position="453"/>
    </location>
</feature>
<feature type="region of interest" description="Disordered" evidence="1">
    <location>
        <begin position="459"/>
        <end position="733"/>
    </location>
</feature>
<feature type="region of interest" description="Disordered" evidence="1">
    <location>
        <begin position="408"/>
        <end position="429"/>
    </location>
</feature>
<feature type="region of interest" description="Disordered" evidence="1">
    <location>
        <begin position="862"/>
        <end position="928"/>
    </location>
</feature>
<name>A0AAD9WDA6_9HELO</name>
<dbReference type="AlphaFoldDB" id="A0AAD9WDA6"/>
<feature type="region of interest" description="Disordered" evidence="1">
    <location>
        <begin position="353"/>
        <end position="396"/>
    </location>
</feature>